<feature type="compositionally biased region" description="Low complexity" evidence="1">
    <location>
        <begin position="97"/>
        <end position="108"/>
    </location>
</feature>
<dbReference type="CDD" id="cd00060">
    <property type="entry name" value="FHA"/>
    <property type="match status" value="1"/>
</dbReference>
<gene>
    <name evidence="3" type="ORF">Thiowin_02945</name>
</gene>
<dbReference type="RefSeq" id="WP_328983703.1">
    <property type="nucleotide sequence ID" value="NZ_CP121472.1"/>
</dbReference>
<evidence type="ECO:0000259" key="2">
    <source>
        <dbReference type="PROSITE" id="PS50006"/>
    </source>
</evidence>
<dbReference type="PROSITE" id="PS50006">
    <property type="entry name" value="FHA_DOMAIN"/>
    <property type="match status" value="1"/>
</dbReference>
<proteinExistence type="predicted"/>
<dbReference type="Proteomes" id="UP001432180">
    <property type="component" value="Chromosome"/>
</dbReference>
<name>A0ABZ0SBR9_9GAMM</name>
<evidence type="ECO:0000313" key="3">
    <source>
        <dbReference type="EMBL" id="WPL17902.1"/>
    </source>
</evidence>
<evidence type="ECO:0000256" key="1">
    <source>
        <dbReference type="SAM" id="MobiDB-lite"/>
    </source>
</evidence>
<feature type="domain" description="FHA" evidence="2">
    <location>
        <begin position="8"/>
        <end position="53"/>
    </location>
</feature>
<organism evidence="3 4">
    <name type="scientific">Thiorhodovibrio winogradskyi</name>
    <dbReference type="NCBI Taxonomy" id="77007"/>
    <lineage>
        <taxon>Bacteria</taxon>
        <taxon>Pseudomonadati</taxon>
        <taxon>Pseudomonadota</taxon>
        <taxon>Gammaproteobacteria</taxon>
        <taxon>Chromatiales</taxon>
        <taxon>Chromatiaceae</taxon>
        <taxon>Thiorhodovibrio</taxon>
    </lineage>
</organism>
<reference evidence="3 4" key="1">
    <citation type="journal article" date="2023" name="Microorganisms">
        <title>Thiorhodovibrio frisius and Trv. litoralis spp. nov., Two Novel Members from a Clade of Fastidious Purple Sulfur Bacteria That Exhibit Unique Red-Shifted Light-Harvesting Capabilities.</title>
        <authorList>
            <person name="Methner A."/>
            <person name="Kuzyk S.B."/>
            <person name="Petersen J."/>
            <person name="Bauer S."/>
            <person name="Brinkmann H."/>
            <person name="Sichau K."/>
            <person name="Wanner G."/>
            <person name="Wolf J."/>
            <person name="Neumann-Schaal M."/>
            <person name="Henke P."/>
            <person name="Tank M."/>
            <person name="Sproer C."/>
            <person name="Bunk B."/>
            <person name="Overmann J."/>
        </authorList>
    </citation>
    <scope>NUCLEOTIDE SEQUENCE [LARGE SCALE GENOMIC DNA]</scope>
    <source>
        <strain evidence="3 4">DSM 6702</strain>
    </source>
</reference>
<keyword evidence="4" id="KW-1185">Reference proteome</keyword>
<sequence length="139" mass="14738">MATAITKLRIGRDTACEIALNHQTVSSHHAELSFLGNGKLLLTDCRSRNGTFVVGANGQRQRIHQTLISPMDQVDFGEARLQVREILDAWRLKSAAPVAGAEAAGKPATSDEPAPGEPLERCHCGAIKPVNGACPACGQ</sequence>
<accession>A0ABZ0SBR9</accession>
<dbReference type="InterPro" id="IPR000253">
    <property type="entry name" value="FHA_dom"/>
</dbReference>
<dbReference type="SUPFAM" id="SSF49879">
    <property type="entry name" value="SMAD/FHA domain"/>
    <property type="match status" value="1"/>
</dbReference>
<dbReference type="Pfam" id="PF00498">
    <property type="entry name" value="FHA"/>
    <property type="match status" value="1"/>
</dbReference>
<feature type="region of interest" description="Disordered" evidence="1">
    <location>
        <begin position="97"/>
        <end position="118"/>
    </location>
</feature>
<dbReference type="SMART" id="SM00240">
    <property type="entry name" value="FHA"/>
    <property type="match status" value="1"/>
</dbReference>
<dbReference type="InterPro" id="IPR008984">
    <property type="entry name" value="SMAD_FHA_dom_sf"/>
</dbReference>
<dbReference type="EMBL" id="CP121472">
    <property type="protein sequence ID" value="WPL17902.1"/>
    <property type="molecule type" value="Genomic_DNA"/>
</dbReference>
<dbReference type="Gene3D" id="2.60.200.20">
    <property type="match status" value="1"/>
</dbReference>
<protein>
    <submittedName>
        <fullName evidence="3">Type VI secretion system FHA domain protein</fullName>
    </submittedName>
</protein>
<evidence type="ECO:0000313" key="4">
    <source>
        <dbReference type="Proteomes" id="UP001432180"/>
    </source>
</evidence>